<gene>
    <name evidence="3" type="ORF">HGMM_F51A06C45</name>
</gene>
<evidence type="ECO:0000259" key="2">
    <source>
        <dbReference type="Pfam" id="PF01370"/>
    </source>
</evidence>
<proteinExistence type="inferred from homology"/>
<feature type="domain" description="NAD-dependent epimerase/dehydratase" evidence="2">
    <location>
        <begin position="3"/>
        <end position="271"/>
    </location>
</feature>
<dbReference type="PANTHER" id="PTHR43000">
    <property type="entry name" value="DTDP-D-GLUCOSE 4,6-DEHYDRATASE-RELATED"/>
    <property type="match status" value="1"/>
</dbReference>
<reference evidence="3" key="2">
    <citation type="journal article" date="2011" name="Nucleic Acids Res.">
        <title>Insights into the evolution of Archaea and eukaryotic protein modifier systems revealed by the genome of a novel archaeal group.</title>
        <authorList>
            <person name="Nunoura T."/>
            <person name="Takaki Y."/>
            <person name="Kakuta J."/>
            <person name="Nishi S."/>
            <person name="Sugahara J."/>
            <person name="Kazama H."/>
            <person name="Chee G."/>
            <person name="Hattori M."/>
            <person name="Kanai A."/>
            <person name="Atomi H."/>
            <person name="Takai K."/>
            <person name="Takami H."/>
        </authorList>
    </citation>
    <scope>NUCLEOTIDE SEQUENCE</scope>
</reference>
<dbReference type="SUPFAM" id="SSF51735">
    <property type="entry name" value="NAD(P)-binding Rossmann-fold domains"/>
    <property type="match status" value="1"/>
</dbReference>
<dbReference type="AlphaFoldDB" id="E6NA46"/>
<evidence type="ECO:0000313" key="3">
    <source>
        <dbReference type="EMBL" id="BAJ49202.1"/>
    </source>
</evidence>
<sequence length="347" mass="39283">MPIFVTGGAGFIGSHVAEHFARKNFETVVYDNLARSNLLGKDVTYSRYNWDYLASTYRNVKLVNGDVRDRENLEKHIRGCELAVHAAAQVAVTTSVVDPLTDFMINAYGTLNLLEAARKADCGVIFFSTNKVYGERVNTIPMKTDGNRYVFNDLRYVDGVPEDFPTDATVHTPYGCSKLAADLYVQDYAQVYGLDTVVLRLSCIYGERQFGVEDQGWLAHFVRQALSGKPITIYGDGKQVRDVLYVRDLVKAVDKIHQNISKHRGEVFNIGGGPENAVSLLETITYLEQLCKAKIPLRFENWRPADQKIYISNIKKAKARLDWSPETSWKNGLKILYDWMKDALFKQ</sequence>
<reference evidence="3" key="1">
    <citation type="journal article" date="2005" name="Environ. Microbiol.">
        <title>Genetic and functional properties of uncultivated thermophilic crenarchaeotes from a subsurface gold mine as revealed by analysis of genome fragments.</title>
        <authorList>
            <person name="Nunoura T."/>
            <person name="Hirayama H."/>
            <person name="Takami H."/>
            <person name="Oida H."/>
            <person name="Nishi S."/>
            <person name="Shimamura S."/>
            <person name="Suzuki Y."/>
            <person name="Inagaki F."/>
            <person name="Takai K."/>
            <person name="Nealson K.H."/>
            <person name="Horikoshi K."/>
        </authorList>
    </citation>
    <scope>NUCLEOTIDE SEQUENCE</scope>
</reference>
<accession>E6NA46</accession>
<dbReference type="Pfam" id="PF01370">
    <property type="entry name" value="Epimerase"/>
    <property type="match status" value="1"/>
</dbReference>
<dbReference type="InterPro" id="IPR036291">
    <property type="entry name" value="NAD(P)-bd_dom_sf"/>
</dbReference>
<dbReference type="InterPro" id="IPR001509">
    <property type="entry name" value="Epimerase_deHydtase"/>
</dbReference>
<name>E6NA46_CALS0</name>
<comment type="similarity">
    <text evidence="1">Belongs to the NAD(P)-dependent epimerase/dehydratase family.</text>
</comment>
<evidence type="ECO:0000256" key="1">
    <source>
        <dbReference type="ARBA" id="ARBA00007637"/>
    </source>
</evidence>
<protein>
    <submittedName>
        <fullName evidence="3">NAD-dependent epimerase/dehydratase</fullName>
    </submittedName>
</protein>
<organism evidence="3">
    <name type="scientific">Caldiarchaeum subterraneum</name>
    <dbReference type="NCBI Taxonomy" id="311458"/>
    <lineage>
        <taxon>Archaea</taxon>
        <taxon>Nitrososphaerota</taxon>
        <taxon>Candidatus Caldarchaeales</taxon>
        <taxon>Candidatus Caldarchaeaceae</taxon>
        <taxon>Candidatus Caldarchaeum</taxon>
    </lineage>
</organism>
<dbReference type="Gene3D" id="3.40.50.720">
    <property type="entry name" value="NAD(P)-binding Rossmann-like Domain"/>
    <property type="match status" value="1"/>
</dbReference>
<dbReference type="EMBL" id="AP011887">
    <property type="protein sequence ID" value="BAJ49202.1"/>
    <property type="molecule type" value="Genomic_DNA"/>
</dbReference>